<evidence type="ECO:0000259" key="10">
    <source>
        <dbReference type="Pfam" id="PF00535"/>
    </source>
</evidence>
<dbReference type="AlphaFoldDB" id="C6PNF8"/>
<organism evidence="11 12">
    <name type="scientific">Clostridium carboxidivorans P7</name>
    <dbReference type="NCBI Taxonomy" id="536227"/>
    <lineage>
        <taxon>Bacteria</taxon>
        <taxon>Bacillati</taxon>
        <taxon>Bacillota</taxon>
        <taxon>Clostridia</taxon>
        <taxon>Eubacteriales</taxon>
        <taxon>Clostridiaceae</taxon>
        <taxon>Clostridium</taxon>
    </lineage>
</organism>
<dbReference type="SUPFAM" id="SSF53448">
    <property type="entry name" value="Nucleotide-diphospho-sugar transferases"/>
    <property type="match status" value="1"/>
</dbReference>
<dbReference type="PATRIC" id="fig|536227.13.peg.4785"/>
<dbReference type="eggNOG" id="COG0463">
    <property type="taxonomic scope" value="Bacteria"/>
</dbReference>
<keyword evidence="12" id="KW-1185">Reference proteome</keyword>
<reference evidence="11 12" key="1">
    <citation type="submission" date="2009-06" db="EMBL/GenBank/DDBJ databases">
        <title>The draft genome of Clostridium carboxidivorans P7.</title>
        <authorList>
            <consortium name="US DOE Joint Genome Institute (JGI-PGF)"/>
            <person name="Lucas S."/>
            <person name="Copeland A."/>
            <person name="Lapidus A."/>
            <person name="Glavina del Rio T."/>
            <person name="Tice H."/>
            <person name="Bruce D."/>
            <person name="Goodwin L."/>
            <person name="Pitluck S."/>
            <person name="Larimer F."/>
            <person name="Land M.L."/>
            <person name="Hauser L."/>
            <person name="Hemme C.L."/>
        </authorList>
    </citation>
    <scope>NUCLEOTIDE SEQUENCE [LARGE SCALE GENOMIC DNA]</scope>
    <source>
        <strain evidence="11 12">P7</strain>
    </source>
</reference>
<feature type="transmembrane region" description="Helical" evidence="9">
    <location>
        <begin position="235"/>
        <end position="257"/>
    </location>
</feature>
<keyword evidence="2" id="KW-1003">Cell membrane</keyword>
<dbReference type="OrthoDB" id="9807778at2"/>
<dbReference type="Proteomes" id="UP000004198">
    <property type="component" value="Unassembled WGS sequence"/>
</dbReference>
<keyword evidence="5 9" id="KW-0812">Transmembrane</keyword>
<name>C6PNF8_9CLOT</name>
<dbReference type="InterPro" id="IPR001173">
    <property type="entry name" value="Glyco_trans_2-like"/>
</dbReference>
<keyword evidence="4 11" id="KW-0808">Transferase</keyword>
<dbReference type="STRING" id="536227.Ccar_23165"/>
<dbReference type="Gene3D" id="3.90.550.10">
    <property type="entry name" value="Spore Coat Polysaccharide Biosynthesis Protein SpsA, Chain A"/>
    <property type="match status" value="1"/>
</dbReference>
<evidence type="ECO:0000256" key="7">
    <source>
        <dbReference type="ARBA" id="ARBA00023136"/>
    </source>
</evidence>
<dbReference type="InterPro" id="IPR029044">
    <property type="entry name" value="Nucleotide-diphossugar_trans"/>
</dbReference>
<keyword evidence="6 9" id="KW-1133">Transmembrane helix</keyword>
<keyword evidence="3" id="KW-0328">Glycosyltransferase</keyword>
<protein>
    <submittedName>
        <fullName evidence="11">Glycosyl transferase family 2</fullName>
    </submittedName>
</protein>
<dbReference type="GO" id="GO:0016757">
    <property type="term" value="F:glycosyltransferase activity"/>
    <property type="evidence" value="ECO:0007669"/>
    <property type="project" value="UniProtKB-KW"/>
</dbReference>
<evidence type="ECO:0000256" key="3">
    <source>
        <dbReference type="ARBA" id="ARBA00022676"/>
    </source>
</evidence>
<keyword evidence="7 9" id="KW-0472">Membrane</keyword>
<dbReference type="RefSeq" id="WP_007059210.1">
    <property type="nucleotide sequence ID" value="NZ_ACVI01000003.1"/>
</dbReference>
<dbReference type="InterPro" id="IPR050256">
    <property type="entry name" value="Glycosyltransferase_2"/>
</dbReference>
<comment type="caution">
    <text evidence="11">The sequence shown here is derived from an EMBL/GenBank/DDBJ whole genome shotgun (WGS) entry which is preliminary data.</text>
</comment>
<accession>C6PNF8</accession>
<feature type="transmembrane region" description="Helical" evidence="9">
    <location>
        <begin position="263"/>
        <end position="290"/>
    </location>
</feature>
<dbReference type="FunFam" id="3.90.550.10:FF:000079">
    <property type="entry name" value="Probable glycosyl transferase"/>
    <property type="match status" value="1"/>
</dbReference>
<gene>
    <name evidence="11" type="ORF">CcarbDRAFT_0325</name>
</gene>
<evidence type="ECO:0000256" key="1">
    <source>
        <dbReference type="ARBA" id="ARBA00004651"/>
    </source>
</evidence>
<dbReference type="GO" id="GO:0005886">
    <property type="term" value="C:plasma membrane"/>
    <property type="evidence" value="ECO:0007669"/>
    <property type="project" value="UniProtKB-SubCell"/>
</dbReference>
<evidence type="ECO:0000256" key="9">
    <source>
        <dbReference type="SAM" id="Phobius"/>
    </source>
</evidence>
<dbReference type="EMBL" id="ACVI01000003">
    <property type="protein sequence ID" value="EET89279.1"/>
    <property type="molecule type" value="Genomic_DNA"/>
</dbReference>
<dbReference type="PANTHER" id="PTHR48090:SF1">
    <property type="entry name" value="PROPHAGE BACTOPRENOL GLUCOSYL TRANSFERASE HOMOLOG"/>
    <property type="match status" value="1"/>
</dbReference>
<evidence type="ECO:0000313" key="11">
    <source>
        <dbReference type="EMBL" id="EET89279.1"/>
    </source>
</evidence>
<dbReference type="PANTHER" id="PTHR48090">
    <property type="entry name" value="UNDECAPRENYL-PHOSPHATE 4-DEOXY-4-FORMAMIDO-L-ARABINOSE TRANSFERASE-RELATED"/>
    <property type="match status" value="1"/>
</dbReference>
<feature type="domain" description="Glycosyltransferase 2-like" evidence="10">
    <location>
        <begin position="8"/>
        <end position="169"/>
    </location>
</feature>
<comment type="subcellular location">
    <subcellularLocation>
        <location evidence="1">Cell membrane</location>
        <topology evidence="1">Multi-pass membrane protein</topology>
    </subcellularLocation>
</comment>
<proteinExistence type="inferred from homology"/>
<sequence length="322" mass="36640">MNNKIMYSIVVPLYNEELVVQETYRRLKSVMDNTKENYEILFVNDGSKDKTVNIVEGICRNDGRIKLINFSRNFGHQAAITAGMDMALGAAVVVIDADLQDPPEIILEMIKKWKEGYEVVYGKRAKREGETFFKKFTAKAFYRLLKSMTTIDIPVDTGDFRLIDRKVCNALISLPEKNRYVRGLVSWVGYKQTCVEFVRQERFAGETKYPLKKMMKLALDGITSLSYKPLIISGYLGVLTFIAGIFATIGVIINQLINRINIISLPLILSINVTMFGLVLGCIGIMGQYIGRIFDESKGRPIYIIDSTINYKRVDKRYEISC</sequence>
<dbReference type="Pfam" id="PF00535">
    <property type="entry name" value="Glycos_transf_2"/>
    <property type="match status" value="1"/>
</dbReference>
<evidence type="ECO:0000256" key="6">
    <source>
        <dbReference type="ARBA" id="ARBA00022989"/>
    </source>
</evidence>
<evidence type="ECO:0000256" key="5">
    <source>
        <dbReference type="ARBA" id="ARBA00022692"/>
    </source>
</evidence>
<comment type="similarity">
    <text evidence="8">Belongs to the glycosyltransferase 2 family. GtrB subfamily.</text>
</comment>
<evidence type="ECO:0000256" key="4">
    <source>
        <dbReference type="ARBA" id="ARBA00022679"/>
    </source>
</evidence>
<evidence type="ECO:0000256" key="8">
    <source>
        <dbReference type="ARBA" id="ARBA00038152"/>
    </source>
</evidence>
<evidence type="ECO:0000313" key="12">
    <source>
        <dbReference type="Proteomes" id="UP000004198"/>
    </source>
</evidence>
<evidence type="ECO:0000256" key="2">
    <source>
        <dbReference type="ARBA" id="ARBA00022475"/>
    </source>
</evidence>
<dbReference type="KEGG" id="cck:Ccar_23165"/>
<dbReference type="CDD" id="cd04187">
    <property type="entry name" value="DPM1_like_bac"/>
    <property type="match status" value="1"/>
</dbReference>